<dbReference type="AlphaFoldDB" id="A0A0B9GGK6"/>
<organism evidence="1 2">
    <name type="scientific">Photobacterium gaetbulicola</name>
    <dbReference type="NCBI Taxonomy" id="1295392"/>
    <lineage>
        <taxon>Bacteria</taxon>
        <taxon>Pseudomonadati</taxon>
        <taxon>Pseudomonadota</taxon>
        <taxon>Gammaproteobacteria</taxon>
        <taxon>Vibrionales</taxon>
        <taxon>Vibrionaceae</taxon>
        <taxon>Photobacterium</taxon>
    </lineage>
</organism>
<name>A0A0B9GGK6_9GAMM</name>
<sequence length="87" mass="9812">MPEEVKPLVKQNFAATVYIQNRDVGGEINGLITYIRKALKVILEVMKETHQELYQAFGERAGKTFQTGDETEHLGGREHAEACYSDV</sequence>
<proteinExistence type="predicted"/>
<reference evidence="1 2" key="1">
    <citation type="submission" date="2014-12" db="EMBL/GenBank/DDBJ databases">
        <title>Genome sequencing of Photobacterium gaetbulicola AD005a.</title>
        <authorList>
            <person name="Adrian T.G.S."/>
            <person name="Chan K.G."/>
        </authorList>
    </citation>
    <scope>NUCLEOTIDE SEQUENCE [LARGE SCALE GENOMIC DNA]</scope>
    <source>
        <strain evidence="1 2">AD005a</strain>
    </source>
</reference>
<dbReference type="EMBL" id="JWLZ01000148">
    <property type="protein sequence ID" value="KHT63910.1"/>
    <property type="molecule type" value="Genomic_DNA"/>
</dbReference>
<gene>
    <name evidence="1" type="ORF">RJ45_09425</name>
</gene>
<evidence type="ECO:0000313" key="2">
    <source>
        <dbReference type="Proteomes" id="UP000031278"/>
    </source>
</evidence>
<protein>
    <submittedName>
        <fullName evidence="1">Uncharacterized protein</fullName>
    </submittedName>
</protein>
<evidence type="ECO:0000313" key="1">
    <source>
        <dbReference type="EMBL" id="KHT63910.1"/>
    </source>
</evidence>
<dbReference type="Proteomes" id="UP000031278">
    <property type="component" value="Unassembled WGS sequence"/>
</dbReference>
<accession>A0A0B9GGK6</accession>
<comment type="caution">
    <text evidence="1">The sequence shown here is derived from an EMBL/GenBank/DDBJ whole genome shotgun (WGS) entry which is preliminary data.</text>
</comment>